<reference evidence="2 3" key="1">
    <citation type="submission" date="2020-10" db="EMBL/GenBank/DDBJ databases">
        <title>Genomic Encyclopedia of Type Strains, Phase IV (KMG-IV): sequencing the most valuable type-strain genomes for metagenomic binning, comparative biology and taxonomic classification.</title>
        <authorList>
            <person name="Goeker M."/>
        </authorList>
    </citation>
    <scope>NUCLEOTIDE SEQUENCE [LARGE SCALE GENOMIC DNA]</scope>
    <source>
        <strain evidence="2 3">DSM 4194</strain>
    </source>
</reference>
<proteinExistence type="predicted"/>
<evidence type="ECO:0000259" key="1">
    <source>
        <dbReference type="Pfam" id="PF13503"/>
    </source>
</evidence>
<dbReference type="Proteomes" id="UP000639010">
    <property type="component" value="Unassembled WGS sequence"/>
</dbReference>
<accession>A0ABR9H2A6</accession>
<dbReference type="EMBL" id="JADBGG010000008">
    <property type="protein sequence ID" value="MBE1424803.1"/>
    <property type="molecule type" value="Genomic_DNA"/>
</dbReference>
<organism evidence="2 3">
    <name type="scientific">Desulfomicrobium macestii</name>
    <dbReference type="NCBI Taxonomy" id="90731"/>
    <lineage>
        <taxon>Bacteria</taxon>
        <taxon>Pseudomonadati</taxon>
        <taxon>Thermodesulfobacteriota</taxon>
        <taxon>Desulfovibrionia</taxon>
        <taxon>Desulfovibrionales</taxon>
        <taxon>Desulfomicrobiaceae</taxon>
        <taxon>Desulfomicrobium</taxon>
    </lineage>
</organism>
<comment type="caution">
    <text evidence="2">The sequence shown here is derived from an EMBL/GenBank/DDBJ whole genome shotgun (WGS) entry which is preliminary data.</text>
</comment>
<dbReference type="Pfam" id="PF13503">
    <property type="entry name" value="DUF4123"/>
    <property type="match status" value="1"/>
</dbReference>
<name>A0ABR9H2A6_9BACT</name>
<feature type="domain" description="DUF4123" evidence="1">
    <location>
        <begin position="44"/>
        <end position="153"/>
    </location>
</feature>
<dbReference type="RefSeq" id="WP_192623285.1">
    <property type="nucleotide sequence ID" value="NZ_JADBGG010000008.1"/>
</dbReference>
<keyword evidence="3" id="KW-1185">Reference proteome</keyword>
<dbReference type="InterPro" id="IPR025391">
    <property type="entry name" value="DUF4123"/>
</dbReference>
<evidence type="ECO:0000313" key="3">
    <source>
        <dbReference type="Proteomes" id="UP000639010"/>
    </source>
</evidence>
<protein>
    <recommendedName>
        <fullName evidence="1">DUF4123 domain-containing protein</fullName>
    </recommendedName>
</protein>
<evidence type="ECO:0000313" key="2">
    <source>
        <dbReference type="EMBL" id="MBE1424803.1"/>
    </source>
</evidence>
<sequence>MSNDILKGFVSDCVTQTHGPREFEEWRAGIRDRMTRENSRKWCAVIDPASDPDLPGLLWTHQEREEIWPLFMNTMLSEISLKGPIFVALQPGGKIADWLLTNAEISPIGVLYAVTEGKENDLFEHLQNLLEIPLPDAGTGLLRFYDPRVLHALTYFGDKTWCRRAVGPAECLHAWEPGRAEALELREGTPEILRECPSEPLQHELLNFMARHNAPYAVLHEASTLKQASRLTDMPVPEAFFFVENVCRSLDDLGICGMADMAAGVAYCLDVGANIFGTTSVAQWMKASDTTRPFPELLANLPDELSGE</sequence>
<gene>
    <name evidence="2" type="ORF">H4684_001442</name>
</gene>